<dbReference type="InterPro" id="IPR025101">
    <property type="entry name" value="DUF4012"/>
</dbReference>
<dbReference type="Proteomes" id="UP000176329">
    <property type="component" value="Unassembled WGS sequence"/>
</dbReference>
<evidence type="ECO:0000313" key="3">
    <source>
        <dbReference type="EMBL" id="OGH63009.1"/>
    </source>
</evidence>
<dbReference type="EMBL" id="MFPV01000008">
    <property type="protein sequence ID" value="OGH63009.1"/>
    <property type="molecule type" value="Genomic_DNA"/>
</dbReference>
<protein>
    <recommendedName>
        <fullName evidence="5">DUF4012 domain-containing protein</fullName>
    </recommendedName>
</protein>
<keyword evidence="2" id="KW-1133">Transmembrane helix</keyword>
<dbReference type="AlphaFoldDB" id="A0A1F6LUF1"/>
<organism evidence="3 4">
    <name type="scientific">Candidatus Magasanikbacteria bacterium RIFCSPHIGHO2_01_FULL_50_8</name>
    <dbReference type="NCBI Taxonomy" id="1798674"/>
    <lineage>
        <taxon>Bacteria</taxon>
        <taxon>Candidatus Magasanikiibacteriota</taxon>
    </lineage>
</organism>
<evidence type="ECO:0000313" key="4">
    <source>
        <dbReference type="Proteomes" id="UP000176329"/>
    </source>
</evidence>
<keyword evidence="2" id="KW-0812">Transmembrane</keyword>
<evidence type="ECO:0000256" key="2">
    <source>
        <dbReference type="SAM" id="Phobius"/>
    </source>
</evidence>
<keyword evidence="2" id="KW-0472">Membrane</keyword>
<feature type="transmembrane region" description="Helical" evidence="2">
    <location>
        <begin position="107"/>
        <end position="130"/>
    </location>
</feature>
<name>A0A1F6LUF1_9BACT</name>
<gene>
    <name evidence="3" type="ORF">A2848_00945</name>
</gene>
<accession>A0A1F6LUF1</accession>
<feature type="region of interest" description="Disordered" evidence="1">
    <location>
        <begin position="81"/>
        <end position="103"/>
    </location>
</feature>
<dbReference type="Pfam" id="PF13196">
    <property type="entry name" value="DUF4012"/>
    <property type="match status" value="1"/>
</dbReference>
<reference evidence="3 4" key="1">
    <citation type="journal article" date="2016" name="Nat. Commun.">
        <title>Thousands of microbial genomes shed light on interconnected biogeochemical processes in an aquifer system.</title>
        <authorList>
            <person name="Anantharaman K."/>
            <person name="Brown C.T."/>
            <person name="Hug L.A."/>
            <person name="Sharon I."/>
            <person name="Castelle C.J."/>
            <person name="Probst A.J."/>
            <person name="Thomas B.C."/>
            <person name="Singh A."/>
            <person name="Wilkins M.J."/>
            <person name="Karaoz U."/>
            <person name="Brodie E.L."/>
            <person name="Williams K.H."/>
            <person name="Hubbard S.S."/>
            <person name="Banfield J.F."/>
        </authorList>
    </citation>
    <scope>NUCLEOTIDE SEQUENCE [LARGE SCALE GENOMIC DNA]</scope>
</reference>
<sequence length="776" mass="84541">MASSRDPKIIRISHGEHEVSPHLTSLAGDELALSNRFFTDGTSRQNADKKNDARSAPIEINLLTGMPTPRHAAKQVISRPVIQRTAHEQRKQTPPKPREIKRKKSPLAAWFATRATVAFLVLALAIVTPLKAITTFERLQEAKSGVEQLTAQVPKTMGADISAVGTHITAALTTFHSANASLQKISAAEEFVLRNTPVFGEQFGVASRMVAAGEHMSMAAASYMQLFVTLKERASEPLLERLSIFFEGNRAVLTELTAAAELVEPIDVSALPEEQRLFVAEARTAILALHNDAQYLASAGPVILSMLGNNTPRRYLIIFQNPAELRPTGGFIGSFALVDIEHGEIKNLQIPAGGSYDLQGTLKKHVFAPLPLHIINSRWEFQDANWFPDFPTSARKLMWFLEKSQGPSVDGVIAINASVLPDLLHVVGSVKLASGSELNAETALETVRDTIDSAKISDSAHTKSKPKEIIANAAPAVIETIKAGKAEHFLPLITVLLKSLENRDVQLFARDSDMQRQISEFGWDGAMRDNPAGDFLSVIATNIGGQKTDARITQKIDHQAKISDDGTVNVTVRINRTQTESGRNFEGGPNISYVRFYVPAGSTLVTADGFSAPSERMFNAPDAWEKEDEDLKKTETEVGFHGASGTRITDEFGHRAFGNWMITTPGSSVDAVVSYTLPFKVQPQTPSAILKVVNALSAQTRAANYSLFVQRQSGSPATTLTSRVILPDAWRLGWITDSSAHVAENGALLSVPFLTDLYYGLTAHTYASHTDTKKKN</sequence>
<evidence type="ECO:0000256" key="1">
    <source>
        <dbReference type="SAM" id="MobiDB-lite"/>
    </source>
</evidence>
<evidence type="ECO:0008006" key="5">
    <source>
        <dbReference type="Google" id="ProtNLM"/>
    </source>
</evidence>
<proteinExistence type="predicted"/>
<comment type="caution">
    <text evidence="3">The sequence shown here is derived from an EMBL/GenBank/DDBJ whole genome shotgun (WGS) entry which is preliminary data.</text>
</comment>